<sequence length="62" mass="7079">MGISVSVPEMATAWKGLCDFATLAFVYQTFENITTNYSTNKENNMMKKVIRNNWVLRGKLDS</sequence>
<accession>A0A2D2E2Y3</accession>
<proteinExistence type="predicted"/>
<organism evidence="1">
    <name type="scientific">Faucicola osloensis</name>
    <name type="common">Moraxella osloensis</name>
    <dbReference type="NCBI Taxonomy" id="34062"/>
    <lineage>
        <taxon>Bacteria</taxon>
        <taxon>Pseudomonadati</taxon>
        <taxon>Pseudomonadota</taxon>
        <taxon>Gammaproteobacteria</taxon>
        <taxon>Moraxellales</taxon>
        <taxon>Moraxellaceae</taxon>
        <taxon>Faucicola</taxon>
    </lineage>
</organism>
<evidence type="ECO:0000313" key="1">
    <source>
        <dbReference type="EMBL" id="ATQ83612.1"/>
    </source>
</evidence>
<dbReference type="EMBL" id="CP024176">
    <property type="protein sequence ID" value="ATQ83612.1"/>
    <property type="molecule type" value="Genomic_DNA"/>
</dbReference>
<reference evidence="1" key="1">
    <citation type="submission" date="2017-11" db="EMBL/GenBank/DDBJ databases">
        <title>Complete Genome Sequence from Moraxella oslensis YHS isolated from human skin.</title>
        <authorList>
            <person name="Lee K."/>
            <person name="Lim J.Y."/>
            <person name="Hwang I."/>
        </authorList>
    </citation>
    <scope>NUCLEOTIDE SEQUENCE</scope>
    <source>
        <strain evidence="1">YHS</strain>
    </source>
</reference>
<name>A0A2D2E2Y3_FAUOS</name>
<dbReference type="AlphaFoldDB" id="A0A2D2E2Y3"/>
<gene>
    <name evidence="1" type="ORF">YHS_07120</name>
</gene>
<protein>
    <submittedName>
        <fullName evidence="1">Uncharacterized protein</fullName>
    </submittedName>
</protein>